<keyword evidence="2" id="KW-1185">Reference proteome</keyword>
<evidence type="ECO:0000313" key="1">
    <source>
        <dbReference type="EMBL" id="KAJ7042070.1"/>
    </source>
</evidence>
<organism evidence="1 2">
    <name type="scientific">Mycena alexandri</name>
    <dbReference type="NCBI Taxonomy" id="1745969"/>
    <lineage>
        <taxon>Eukaryota</taxon>
        <taxon>Fungi</taxon>
        <taxon>Dikarya</taxon>
        <taxon>Basidiomycota</taxon>
        <taxon>Agaricomycotina</taxon>
        <taxon>Agaricomycetes</taxon>
        <taxon>Agaricomycetidae</taxon>
        <taxon>Agaricales</taxon>
        <taxon>Marasmiineae</taxon>
        <taxon>Mycenaceae</taxon>
        <taxon>Mycena</taxon>
    </lineage>
</organism>
<comment type="caution">
    <text evidence="1">The sequence shown here is derived from an EMBL/GenBank/DDBJ whole genome shotgun (WGS) entry which is preliminary data.</text>
</comment>
<dbReference type="EMBL" id="JARJCM010000014">
    <property type="protein sequence ID" value="KAJ7042070.1"/>
    <property type="molecule type" value="Genomic_DNA"/>
</dbReference>
<dbReference type="AlphaFoldDB" id="A0AAD6TBQ9"/>
<proteinExistence type="predicted"/>
<gene>
    <name evidence="1" type="ORF">C8F04DRAFT_1297544</name>
</gene>
<dbReference type="Proteomes" id="UP001218188">
    <property type="component" value="Unassembled WGS sequence"/>
</dbReference>
<reference evidence="1" key="1">
    <citation type="submission" date="2023-03" db="EMBL/GenBank/DDBJ databases">
        <title>Massive genome expansion in bonnet fungi (Mycena s.s.) driven by repeated elements and novel gene families across ecological guilds.</title>
        <authorList>
            <consortium name="Lawrence Berkeley National Laboratory"/>
            <person name="Harder C.B."/>
            <person name="Miyauchi S."/>
            <person name="Viragh M."/>
            <person name="Kuo A."/>
            <person name="Thoen E."/>
            <person name="Andreopoulos B."/>
            <person name="Lu D."/>
            <person name="Skrede I."/>
            <person name="Drula E."/>
            <person name="Henrissat B."/>
            <person name="Morin E."/>
            <person name="Kohler A."/>
            <person name="Barry K."/>
            <person name="LaButti K."/>
            <person name="Morin E."/>
            <person name="Salamov A."/>
            <person name="Lipzen A."/>
            <person name="Mereny Z."/>
            <person name="Hegedus B."/>
            <person name="Baldrian P."/>
            <person name="Stursova M."/>
            <person name="Weitz H."/>
            <person name="Taylor A."/>
            <person name="Grigoriev I.V."/>
            <person name="Nagy L.G."/>
            <person name="Martin F."/>
            <person name="Kauserud H."/>
        </authorList>
    </citation>
    <scope>NUCLEOTIDE SEQUENCE</scope>
    <source>
        <strain evidence="1">CBHHK200</strain>
    </source>
</reference>
<protein>
    <submittedName>
        <fullName evidence="1">Uncharacterized protein</fullName>
    </submittedName>
</protein>
<name>A0AAD6TBQ9_9AGAR</name>
<accession>A0AAD6TBQ9</accession>
<evidence type="ECO:0000313" key="2">
    <source>
        <dbReference type="Proteomes" id="UP001218188"/>
    </source>
</evidence>
<sequence length="359" mass="40551">MPNRRLRTFLSELIYQPTWTSFLPPIQRGDEVEQMRLILGALAAMSGPPPDPLTTIIAYLGLSSYFFHKNDFHRGQEFWTLASDTVLKHDLDLALTVPIVENETTTYSLHPLTDASELRSAFSNLIFLALDVELVLAVPPIIKPRLLDQFDLLMDTQVVNNADLNFARAKSIRMLSQSRRVTAAWDAGKAQRQSPGAPWFESYWKLIERLNAHIGSLNHTHLRISFLDAHTAELTVKLCLIVAIAALADLHGIFAPSHAESSRRYRDTVVEIVSISSTFTVDDCRYLDPILSLSWAIATKRILENQVVYDNQQSIIAAIRACNLNLQQMLPYVPDFECISHPVPPLQYQNVFYSAGHNR</sequence>